<feature type="transmembrane region" description="Helical" evidence="7">
    <location>
        <begin position="161"/>
        <end position="183"/>
    </location>
</feature>
<evidence type="ECO:0000313" key="9">
    <source>
        <dbReference type="EMBL" id="ASN06245.1"/>
    </source>
</evidence>
<accession>A0A221MF27</accession>
<keyword evidence="6 7" id="KW-0472">Membrane</keyword>
<feature type="transmembrane region" description="Helical" evidence="7">
    <location>
        <begin position="110"/>
        <end position="130"/>
    </location>
</feature>
<organism evidence="9 10">
    <name type="scientific">Virgibacillus necropolis</name>
    <dbReference type="NCBI Taxonomy" id="163877"/>
    <lineage>
        <taxon>Bacteria</taxon>
        <taxon>Bacillati</taxon>
        <taxon>Bacillota</taxon>
        <taxon>Bacilli</taxon>
        <taxon>Bacillales</taxon>
        <taxon>Bacillaceae</taxon>
        <taxon>Virgibacillus</taxon>
    </lineage>
</organism>
<keyword evidence="3" id="KW-1003">Cell membrane</keyword>
<dbReference type="GO" id="GO:0055085">
    <property type="term" value="P:transmembrane transport"/>
    <property type="evidence" value="ECO:0007669"/>
    <property type="project" value="InterPro"/>
</dbReference>
<dbReference type="InterPro" id="IPR051393">
    <property type="entry name" value="ABC_transporter_permease"/>
</dbReference>
<evidence type="ECO:0000256" key="1">
    <source>
        <dbReference type="ARBA" id="ARBA00004651"/>
    </source>
</evidence>
<evidence type="ECO:0000259" key="8">
    <source>
        <dbReference type="PROSITE" id="PS50928"/>
    </source>
</evidence>
<evidence type="ECO:0000256" key="3">
    <source>
        <dbReference type="ARBA" id="ARBA00022475"/>
    </source>
</evidence>
<protein>
    <submittedName>
        <fullName evidence="9">Sugar ABC transporter permease</fullName>
    </submittedName>
</protein>
<feature type="domain" description="ABC transmembrane type-1" evidence="8">
    <location>
        <begin position="72"/>
        <end position="285"/>
    </location>
</feature>
<dbReference type="GO" id="GO:0005886">
    <property type="term" value="C:plasma membrane"/>
    <property type="evidence" value="ECO:0007669"/>
    <property type="project" value="UniProtKB-SubCell"/>
</dbReference>
<dbReference type="PROSITE" id="PS50928">
    <property type="entry name" value="ABC_TM1"/>
    <property type="match status" value="1"/>
</dbReference>
<evidence type="ECO:0000256" key="6">
    <source>
        <dbReference type="ARBA" id="ARBA00023136"/>
    </source>
</evidence>
<dbReference type="InterPro" id="IPR035906">
    <property type="entry name" value="MetI-like_sf"/>
</dbReference>
<keyword evidence="5 7" id="KW-1133">Transmembrane helix</keyword>
<keyword evidence="4 7" id="KW-0812">Transmembrane</keyword>
<dbReference type="AlphaFoldDB" id="A0A221MF27"/>
<keyword evidence="10" id="KW-1185">Reference proteome</keyword>
<dbReference type="CDD" id="cd06261">
    <property type="entry name" value="TM_PBP2"/>
    <property type="match status" value="1"/>
</dbReference>
<dbReference type="RefSeq" id="WP_089533227.1">
    <property type="nucleotide sequence ID" value="NZ_CP022437.1"/>
</dbReference>
<evidence type="ECO:0000256" key="7">
    <source>
        <dbReference type="RuleBase" id="RU363032"/>
    </source>
</evidence>
<evidence type="ECO:0000256" key="2">
    <source>
        <dbReference type="ARBA" id="ARBA00022448"/>
    </source>
</evidence>
<dbReference type="InterPro" id="IPR000515">
    <property type="entry name" value="MetI-like"/>
</dbReference>
<dbReference type="Gene3D" id="1.10.3720.10">
    <property type="entry name" value="MetI-like"/>
    <property type="match status" value="1"/>
</dbReference>
<dbReference type="Proteomes" id="UP000204391">
    <property type="component" value="Chromosome"/>
</dbReference>
<comment type="similarity">
    <text evidence="7">Belongs to the binding-protein-dependent transport system permease family.</text>
</comment>
<dbReference type="KEGG" id="vne:CFK40_15050"/>
<gene>
    <name evidence="9" type="ORF">CFK40_15050</name>
</gene>
<name>A0A221MF27_9BACI</name>
<feature type="transmembrane region" description="Helical" evidence="7">
    <location>
        <begin position="76"/>
        <end position="98"/>
    </location>
</feature>
<dbReference type="PANTHER" id="PTHR30193:SF37">
    <property type="entry name" value="INNER MEMBRANE ABC TRANSPORTER PERMEASE PROTEIN YCJO"/>
    <property type="match status" value="1"/>
</dbReference>
<dbReference type="SUPFAM" id="SSF161098">
    <property type="entry name" value="MetI-like"/>
    <property type="match status" value="1"/>
</dbReference>
<feature type="transmembrane region" description="Helical" evidence="7">
    <location>
        <begin position="264"/>
        <end position="286"/>
    </location>
</feature>
<comment type="subcellular location">
    <subcellularLocation>
        <location evidence="1 7">Cell membrane</location>
        <topology evidence="1 7">Multi-pass membrane protein</topology>
    </subcellularLocation>
</comment>
<proteinExistence type="inferred from homology"/>
<dbReference type="SUPFAM" id="SSF160964">
    <property type="entry name" value="MalF N-terminal region-like"/>
    <property type="match status" value="1"/>
</dbReference>
<dbReference type="Pfam" id="PF00528">
    <property type="entry name" value="BPD_transp_1"/>
    <property type="match status" value="1"/>
</dbReference>
<evidence type="ECO:0000256" key="5">
    <source>
        <dbReference type="ARBA" id="ARBA00022989"/>
    </source>
</evidence>
<sequence length="292" mass="32850">MNKFKSTITPYLFIGPALILLLIFSFAPILVALAISFTDMNLSGLANWSQIHFIGLENFIKLFHDETFRQAMLNTLIYVVIGVPSAVISSFVIALLLNFFSNWVSSTFRVIFYVPSITNIVAIAVVWMFLYNQEYGLFNYLLSLIDVDAVPWLEDPLVAKLSLILIAVWKSNGISMLIFLAALQTIPRMYYEAADIDGANRFQKLTKITLPSMSFATFFVTVTTLIGWLQFFEEPFVITDGGPLNGTNSIALFIYQEGFQYSEFGYGAAASFVLFALIIVATLVQFKFRKTD</sequence>
<keyword evidence="2 7" id="KW-0813">Transport</keyword>
<feature type="transmembrane region" description="Helical" evidence="7">
    <location>
        <begin position="210"/>
        <end position="231"/>
    </location>
</feature>
<dbReference type="EMBL" id="CP022437">
    <property type="protein sequence ID" value="ASN06245.1"/>
    <property type="molecule type" value="Genomic_DNA"/>
</dbReference>
<evidence type="ECO:0000256" key="4">
    <source>
        <dbReference type="ARBA" id="ARBA00022692"/>
    </source>
</evidence>
<feature type="transmembrane region" description="Helical" evidence="7">
    <location>
        <begin position="12"/>
        <end position="35"/>
    </location>
</feature>
<dbReference type="OrthoDB" id="9788108at2"/>
<reference evidence="9 10" key="1">
    <citation type="journal article" date="2003" name="Int. J. Syst. Evol. Microbiol.">
        <title>Virgibacillus carmonensis sp. nov., Virgibacillus necropolis sp. nov. and Virgibacillus picturae sp. nov., three novel species isolated from deteriorated mural paintings, transfer of the species of the genus salibacillus to Virgibacillus, as Virgibacillus marismortui comb. nov. and Virgibacillus salexigens comb. nov., and emended description of the genus Virgibacillus.</title>
        <authorList>
            <person name="Heyrman J."/>
            <person name="Logan N.A."/>
            <person name="Busse H.J."/>
            <person name="Balcaen A."/>
            <person name="Lebbe L."/>
            <person name="Rodriguez-Diaz M."/>
            <person name="Swings J."/>
            <person name="De Vos P."/>
        </authorList>
    </citation>
    <scope>NUCLEOTIDE SEQUENCE [LARGE SCALE GENOMIC DNA]</scope>
    <source>
        <strain evidence="9 10">LMG 19488</strain>
    </source>
</reference>
<evidence type="ECO:0000313" key="10">
    <source>
        <dbReference type="Proteomes" id="UP000204391"/>
    </source>
</evidence>
<dbReference type="PANTHER" id="PTHR30193">
    <property type="entry name" value="ABC TRANSPORTER PERMEASE PROTEIN"/>
    <property type="match status" value="1"/>
</dbReference>